<sequence length="432" mass="47940">MSSRVLRKREVPPPSSSSPPTTKRQRRALTHQPSARANIPSPHTPTRDKQEFSSDMEEAPVIETGGEDSDMEDGDRVLTRGWPRNHRHLERNGFAPMWVYGEGYPHEEIPEEILLWLDEEGNSSLQMIGPLRSLAWLTGLDGLIDAIDSPAYTITDRIEIVPRGASLLWPFEWHVEQGTITEDIADRILALQLSPHTSSPTQLTPYAKTNATIPAGISETPSALQLSSFTAFSRLGGSSREVLGMEARWAKGRDPARLTAVKIRKQAGDQLPSQQLWFRGLSLSTLELTLAFFVPVITASNRENEFGPGMYTTDSLEYCLEYLRGGGAIMVFNSPDLREQTVWQPNLADWISLVSKWTKIPLAAASQETLPYMSSDFIMGPIRAPQAGQARRGSANRNLAPRQSDDNQLVATSYRGLQALANSLFMIIFVAT</sequence>
<dbReference type="OrthoDB" id="2440450at2759"/>
<accession>A0A1V6PLQ3</accession>
<evidence type="ECO:0000313" key="2">
    <source>
        <dbReference type="EMBL" id="OQD77904.1"/>
    </source>
</evidence>
<dbReference type="Proteomes" id="UP000191522">
    <property type="component" value="Unassembled WGS sequence"/>
</dbReference>
<gene>
    <name evidence="2" type="ORF">PENDEC_c002G00856</name>
</gene>
<evidence type="ECO:0000256" key="1">
    <source>
        <dbReference type="SAM" id="MobiDB-lite"/>
    </source>
</evidence>
<protein>
    <submittedName>
        <fullName evidence="2">Uncharacterized protein</fullName>
    </submittedName>
</protein>
<feature type="region of interest" description="Disordered" evidence="1">
    <location>
        <begin position="1"/>
        <end position="56"/>
    </location>
</feature>
<evidence type="ECO:0000313" key="3">
    <source>
        <dbReference type="Proteomes" id="UP000191522"/>
    </source>
</evidence>
<reference evidence="3" key="1">
    <citation type="journal article" date="2017" name="Nat. Microbiol.">
        <title>Global analysis of biosynthetic gene clusters reveals vast potential of secondary metabolite production in Penicillium species.</title>
        <authorList>
            <person name="Nielsen J.C."/>
            <person name="Grijseels S."/>
            <person name="Prigent S."/>
            <person name="Ji B."/>
            <person name="Dainat J."/>
            <person name="Nielsen K.F."/>
            <person name="Frisvad J.C."/>
            <person name="Workman M."/>
            <person name="Nielsen J."/>
        </authorList>
    </citation>
    <scope>NUCLEOTIDE SEQUENCE [LARGE SCALE GENOMIC DNA]</scope>
    <source>
        <strain evidence="3">IBT 11843</strain>
    </source>
</reference>
<proteinExistence type="predicted"/>
<comment type="caution">
    <text evidence="2">The sequence shown here is derived from an EMBL/GenBank/DDBJ whole genome shotgun (WGS) entry which is preliminary data.</text>
</comment>
<organism evidence="2 3">
    <name type="scientific">Penicillium decumbens</name>
    <dbReference type="NCBI Taxonomy" id="69771"/>
    <lineage>
        <taxon>Eukaryota</taxon>
        <taxon>Fungi</taxon>
        <taxon>Dikarya</taxon>
        <taxon>Ascomycota</taxon>
        <taxon>Pezizomycotina</taxon>
        <taxon>Eurotiomycetes</taxon>
        <taxon>Eurotiomycetidae</taxon>
        <taxon>Eurotiales</taxon>
        <taxon>Aspergillaceae</taxon>
        <taxon>Penicillium</taxon>
    </lineage>
</organism>
<keyword evidence="3" id="KW-1185">Reference proteome</keyword>
<dbReference type="AlphaFoldDB" id="A0A1V6PLQ3"/>
<name>A0A1V6PLQ3_PENDC</name>
<dbReference type="STRING" id="69771.A0A1V6PLQ3"/>
<dbReference type="EMBL" id="MDYL01000002">
    <property type="protein sequence ID" value="OQD77904.1"/>
    <property type="molecule type" value="Genomic_DNA"/>
</dbReference>